<dbReference type="Pfam" id="PF00069">
    <property type="entry name" value="Pkinase"/>
    <property type="match status" value="1"/>
</dbReference>
<keyword evidence="1" id="KW-0067">ATP-binding</keyword>
<feature type="region of interest" description="Disordered" evidence="2">
    <location>
        <begin position="697"/>
        <end position="735"/>
    </location>
</feature>
<feature type="binding site" evidence="1">
    <location>
        <position position="987"/>
    </location>
    <ligand>
        <name>ATP</name>
        <dbReference type="ChEBI" id="CHEBI:30616"/>
    </ligand>
</feature>
<dbReference type="PROSITE" id="PS00107">
    <property type="entry name" value="PROTEIN_KINASE_ATP"/>
    <property type="match status" value="1"/>
</dbReference>
<feature type="region of interest" description="Disordered" evidence="2">
    <location>
        <begin position="605"/>
        <end position="679"/>
    </location>
</feature>
<dbReference type="EMBL" id="JAEHOE010000013">
    <property type="protein sequence ID" value="KAG2497558.1"/>
    <property type="molecule type" value="Genomic_DNA"/>
</dbReference>
<accession>A0A835YA53</accession>
<comment type="caution">
    <text evidence="4">The sequence shown here is derived from an EMBL/GenBank/DDBJ whole genome shotgun (WGS) entry which is preliminary data.</text>
</comment>
<evidence type="ECO:0000259" key="3">
    <source>
        <dbReference type="PROSITE" id="PS50011"/>
    </source>
</evidence>
<dbReference type="Proteomes" id="UP000612055">
    <property type="component" value="Unassembled WGS sequence"/>
</dbReference>
<feature type="compositionally biased region" description="Low complexity" evidence="2">
    <location>
        <begin position="618"/>
        <end position="643"/>
    </location>
</feature>
<feature type="compositionally biased region" description="Polar residues" evidence="2">
    <location>
        <begin position="210"/>
        <end position="220"/>
    </location>
</feature>
<feature type="compositionally biased region" description="Pro residues" evidence="2">
    <location>
        <begin position="606"/>
        <end position="617"/>
    </location>
</feature>
<keyword evidence="5" id="KW-1185">Reference proteome</keyword>
<dbReference type="PROSITE" id="PS50011">
    <property type="entry name" value="PROTEIN_KINASE_DOM"/>
    <property type="match status" value="1"/>
</dbReference>
<dbReference type="AlphaFoldDB" id="A0A835YA53"/>
<dbReference type="InterPro" id="IPR011009">
    <property type="entry name" value="Kinase-like_dom_sf"/>
</dbReference>
<protein>
    <recommendedName>
        <fullName evidence="3">Protein kinase domain-containing protein</fullName>
    </recommendedName>
</protein>
<feature type="domain" description="Protein kinase" evidence="3">
    <location>
        <begin position="960"/>
        <end position="1230"/>
    </location>
</feature>
<keyword evidence="1" id="KW-0547">Nucleotide-binding</keyword>
<sequence>MAHAALTSQVPVVWVQPVSSDTGISLAPAEGQAPRLLAAAAIPLRLPSTSPRGGILTKPRMLEPAPRCCGVLWIEEYGSTAASMAGSGAEARHSSRLAASSADTLSGLASMAGTLIASGTPKAAAYCGWLAESLSRLQAATSLQALVVGLAAALEQSVRWRFKLDSTVRVAMAPIPAPEQPGPALRDGPASPCLASAIAAGVVTVGPALRSSSTGPSGQAVQAHSPRHPQQPPRPQPQAQAAYMLSFELAQPLPDACTALPTSGSEPAGGGSLQGTVDEAWPISSSGGKGRGGPSPQSTVRRPLQAPTSRAVSGLLPACPELAPVPTASGTADCTTGSQASQRILRLVGPGPGTNSASGQTSTRIARALSMTIAPAMCPPQSSTGGRGSTDWPSGSNLVAGGGGGGGGGRPQSSCRLPQLRAQAFVLAHSLLEQWLAAEAASAPASQAVDAALVPGPRDPSAHGGAAGAGHPAVTVVADTARHVQDVHLPSRDVLLLMTSPQQPSAAGLLAGGGGGGPAVVASGVRSLALVCMRAGGGGGSEAVLGLYLCFPSSLPEPLLRDVGEACQSLLHHALGPVLRQRLCGPLAGEVGMLASGVPGRYLVLPPTPPPPTPPAPTSYAAPRVISPPTTLTSTCTLTGTSSAPNTHPGARPGGAAGAGPTSSSAGSSLPQPASRAEAVLPSSRLMALAWSRPWAQGAGPQAEAGPSSLDTAGAKTPCTPNHSSPSPLAPSRTSDGLATAIAAATAAAAAAAAEAAAAKPRGSALPPRTGSVQLLDLPNDTSFGTTMTATTAMTGTASACAFTMSCSGGRSGGGAPPPPAAYGGVLDLMSCEHMEVDPDPDGPGQEDSLQGLTTTGEATLVLLERAPSSCGPALEALLGSVAATSSPMALDPAGASGSAGRRSSCLSAHPTTAHGVSRTAPLSHAQQQIRESTRRRNKSTHPFRFPLSPPCGGAELDDLWLAGMLGSGAGGLVLHGCLGSVPVAVKLLELPEEVGTGARAQRHTHAHAQQQAGLRPGQRLPAGARAQMARQAQARQAQAQVQMRRALMRNARELAIHRSLACATIAKVFAVHSDVYLWNNASGSPGAVLGPPEAPFRLRREPPPPGNGPAPACMAVVMELGDRGSLAEALTSRAFPRWLGVYLTLLDIAMALRYLHSRRLVHRDVKPAKCLLVSCASDPRGWTCKLCDFGFVLPLDIEDAEPAAADGALGGGPGEAVRYCAIQTEACGT</sequence>
<dbReference type="PANTHER" id="PTHR23257">
    <property type="entry name" value="SERINE-THREONINE PROTEIN KINASE"/>
    <property type="match status" value="1"/>
</dbReference>
<evidence type="ECO:0000313" key="4">
    <source>
        <dbReference type="EMBL" id="KAG2497558.1"/>
    </source>
</evidence>
<dbReference type="GO" id="GO:0007165">
    <property type="term" value="P:signal transduction"/>
    <property type="evidence" value="ECO:0007669"/>
    <property type="project" value="TreeGrafter"/>
</dbReference>
<feature type="compositionally biased region" description="Low complexity" evidence="2">
    <location>
        <begin position="659"/>
        <end position="675"/>
    </location>
</feature>
<name>A0A835YA53_9CHLO</name>
<feature type="region of interest" description="Disordered" evidence="2">
    <location>
        <begin position="891"/>
        <end position="949"/>
    </location>
</feature>
<dbReference type="GO" id="GO:0005524">
    <property type="term" value="F:ATP binding"/>
    <property type="evidence" value="ECO:0007669"/>
    <property type="project" value="UniProtKB-UniRule"/>
</dbReference>
<feature type="compositionally biased region" description="Low complexity" evidence="2">
    <location>
        <begin position="697"/>
        <end position="707"/>
    </location>
</feature>
<feature type="compositionally biased region" description="Gly residues" evidence="2">
    <location>
        <begin position="400"/>
        <end position="410"/>
    </location>
</feature>
<feature type="region of interest" description="Disordered" evidence="2">
    <location>
        <begin position="256"/>
        <end position="309"/>
    </location>
</feature>
<gene>
    <name evidence="4" type="ORF">HYH03_004304</name>
</gene>
<dbReference type="SUPFAM" id="SSF56112">
    <property type="entry name" value="Protein kinase-like (PK-like)"/>
    <property type="match status" value="1"/>
</dbReference>
<dbReference type="InterPro" id="IPR050167">
    <property type="entry name" value="Ser_Thr_protein_kinase"/>
</dbReference>
<dbReference type="GO" id="GO:0004672">
    <property type="term" value="F:protein kinase activity"/>
    <property type="evidence" value="ECO:0007669"/>
    <property type="project" value="InterPro"/>
</dbReference>
<proteinExistence type="predicted"/>
<dbReference type="PANTHER" id="PTHR23257:SF958">
    <property type="entry name" value="SERINE_THREONINE-PROTEIN KINASE WNK4"/>
    <property type="match status" value="1"/>
</dbReference>
<feature type="compositionally biased region" description="Low complexity" evidence="2">
    <location>
        <begin position="894"/>
        <end position="905"/>
    </location>
</feature>
<evidence type="ECO:0000256" key="1">
    <source>
        <dbReference type="PROSITE-ProRule" id="PRU10141"/>
    </source>
</evidence>
<feature type="region of interest" description="Disordered" evidence="2">
    <location>
        <begin position="208"/>
        <end position="239"/>
    </location>
</feature>
<dbReference type="InterPro" id="IPR017441">
    <property type="entry name" value="Protein_kinase_ATP_BS"/>
</dbReference>
<feature type="compositionally biased region" description="Polar residues" evidence="2">
    <location>
        <begin position="719"/>
        <end position="735"/>
    </location>
</feature>
<dbReference type="InterPro" id="IPR000719">
    <property type="entry name" value="Prot_kinase_dom"/>
</dbReference>
<dbReference type="Gene3D" id="1.10.510.10">
    <property type="entry name" value="Transferase(Phosphotransferase) domain 1"/>
    <property type="match status" value="1"/>
</dbReference>
<evidence type="ECO:0000313" key="5">
    <source>
        <dbReference type="Proteomes" id="UP000612055"/>
    </source>
</evidence>
<feature type="region of interest" description="Disordered" evidence="2">
    <location>
        <begin position="380"/>
        <end position="415"/>
    </location>
</feature>
<reference evidence="4" key="1">
    <citation type="journal article" date="2020" name="bioRxiv">
        <title>Comparative genomics of Chlamydomonas.</title>
        <authorList>
            <person name="Craig R.J."/>
            <person name="Hasan A.R."/>
            <person name="Ness R.W."/>
            <person name="Keightley P.D."/>
        </authorList>
    </citation>
    <scope>NUCLEOTIDE SEQUENCE</scope>
    <source>
        <strain evidence="4">CCAP 11/70</strain>
    </source>
</reference>
<evidence type="ECO:0000256" key="2">
    <source>
        <dbReference type="SAM" id="MobiDB-lite"/>
    </source>
</evidence>
<organism evidence="4 5">
    <name type="scientific">Edaphochlamys debaryana</name>
    <dbReference type="NCBI Taxonomy" id="47281"/>
    <lineage>
        <taxon>Eukaryota</taxon>
        <taxon>Viridiplantae</taxon>
        <taxon>Chlorophyta</taxon>
        <taxon>core chlorophytes</taxon>
        <taxon>Chlorophyceae</taxon>
        <taxon>CS clade</taxon>
        <taxon>Chlamydomonadales</taxon>
        <taxon>Chlamydomonadales incertae sedis</taxon>
        <taxon>Edaphochlamys</taxon>
    </lineage>
</organism>
<dbReference type="GO" id="GO:0005737">
    <property type="term" value="C:cytoplasm"/>
    <property type="evidence" value="ECO:0007669"/>
    <property type="project" value="TreeGrafter"/>
</dbReference>